<sequence>MYLLIKCSKDFLRILLTGLVIYFVVMIESKSQYHGQGDSRRLSLIAFSPRIY</sequence>
<name>A0AAP0P536_9MAGN</name>
<protein>
    <submittedName>
        <fullName evidence="2">Uncharacterized protein</fullName>
    </submittedName>
</protein>
<keyword evidence="1" id="KW-0472">Membrane</keyword>
<proteinExistence type="predicted"/>
<comment type="caution">
    <text evidence="2">The sequence shown here is derived from an EMBL/GenBank/DDBJ whole genome shotgun (WGS) entry which is preliminary data.</text>
</comment>
<keyword evidence="1" id="KW-0812">Transmembrane</keyword>
<dbReference type="AlphaFoldDB" id="A0AAP0P536"/>
<organism evidence="2 3">
    <name type="scientific">Stephania japonica</name>
    <dbReference type="NCBI Taxonomy" id="461633"/>
    <lineage>
        <taxon>Eukaryota</taxon>
        <taxon>Viridiplantae</taxon>
        <taxon>Streptophyta</taxon>
        <taxon>Embryophyta</taxon>
        <taxon>Tracheophyta</taxon>
        <taxon>Spermatophyta</taxon>
        <taxon>Magnoliopsida</taxon>
        <taxon>Ranunculales</taxon>
        <taxon>Menispermaceae</taxon>
        <taxon>Menispermoideae</taxon>
        <taxon>Cissampelideae</taxon>
        <taxon>Stephania</taxon>
    </lineage>
</organism>
<reference evidence="2 3" key="1">
    <citation type="submission" date="2024-01" db="EMBL/GenBank/DDBJ databases">
        <title>Genome assemblies of Stephania.</title>
        <authorList>
            <person name="Yang L."/>
        </authorList>
    </citation>
    <scope>NUCLEOTIDE SEQUENCE [LARGE SCALE GENOMIC DNA]</scope>
    <source>
        <strain evidence="2">QJT</strain>
        <tissue evidence="2">Leaf</tissue>
    </source>
</reference>
<dbReference type="Proteomes" id="UP001417504">
    <property type="component" value="Unassembled WGS sequence"/>
</dbReference>
<feature type="transmembrane region" description="Helical" evidence="1">
    <location>
        <begin position="12"/>
        <end position="29"/>
    </location>
</feature>
<dbReference type="EMBL" id="JBBNAE010000004">
    <property type="protein sequence ID" value="KAK9131033.1"/>
    <property type="molecule type" value="Genomic_DNA"/>
</dbReference>
<gene>
    <name evidence="2" type="ORF">Sjap_011520</name>
</gene>
<evidence type="ECO:0000256" key="1">
    <source>
        <dbReference type="SAM" id="Phobius"/>
    </source>
</evidence>
<keyword evidence="1" id="KW-1133">Transmembrane helix</keyword>
<evidence type="ECO:0000313" key="2">
    <source>
        <dbReference type="EMBL" id="KAK9131033.1"/>
    </source>
</evidence>
<accession>A0AAP0P536</accession>
<keyword evidence="3" id="KW-1185">Reference proteome</keyword>
<evidence type="ECO:0000313" key="3">
    <source>
        <dbReference type="Proteomes" id="UP001417504"/>
    </source>
</evidence>